<dbReference type="AlphaFoldDB" id="A0A9W9NK93"/>
<comment type="subunit">
    <text evidence="4">Component of the Mediator complex.</text>
</comment>
<dbReference type="Proteomes" id="UP001147733">
    <property type="component" value="Unassembled WGS sequence"/>
</dbReference>
<reference evidence="6" key="1">
    <citation type="submission" date="2022-11" db="EMBL/GenBank/DDBJ databases">
        <authorList>
            <person name="Petersen C."/>
        </authorList>
    </citation>
    <scope>NUCLEOTIDE SEQUENCE</scope>
    <source>
        <strain evidence="6">IBT 23319</strain>
    </source>
</reference>
<keyword evidence="7" id="KW-1185">Reference proteome</keyword>
<keyword evidence="4" id="KW-0804">Transcription</keyword>
<dbReference type="Pfam" id="PF08612">
    <property type="entry name" value="Med20"/>
    <property type="match status" value="1"/>
</dbReference>
<comment type="similarity">
    <text evidence="2 4">Belongs to the Mediator complex subunit 20 family.</text>
</comment>
<keyword evidence="4" id="KW-0010">Activator</keyword>
<dbReference type="GO" id="GO:0016592">
    <property type="term" value="C:mediator complex"/>
    <property type="evidence" value="ECO:0007669"/>
    <property type="project" value="InterPro"/>
</dbReference>
<name>A0A9W9NK93_PENCI</name>
<proteinExistence type="inferred from homology"/>
<comment type="function">
    <text evidence="4">Component of the Mediator complex, a coactivator involved in the regulated transcription of nearly all RNA polymerase II-dependent genes. Mediator functions as a bridge to convey information from gene-specific regulatory proteins to the basal RNA polymerase II transcription machinery. Mediator is recruited to promoters by direct interactions with regulatory proteins and serves as a scaffold for the assembly of a functional preinitiation complex with RNA polymerase II and the general transcription factors.</text>
</comment>
<comment type="subcellular location">
    <subcellularLocation>
        <location evidence="1 4">Nucleus</location>
    </subcellularLocation>
</comment>
<dbReference type="InterPro" id="IPR013921">
    <property type="entry name" value="Mediator_Med20"/>
</dbReference>
<evidence type="ECO:0000313" key="6">
    <source>
        <dbReference type="EMBL" id="KAJ5221467.1"/>
    </source>
</evidence>
<accession>A0A9W9NK93</accession>
<evidence type="ECO:0000313" key="7">
    <source>
        <dbReference type="Proteomes" id="UP001147733"/>
    </source>
</evidence>
<keyword evidence="4" id="KW-0805">Transcription regulation</keyword>
<feature type="compositionally biased region" description="Low complexity" evidence="5">
    <location>
        <begin position="98"/>
        <end position="115"/>
    </location>
</feature>
<feature type="compositionally biased region" description="Low complexity" evidence="5">
    <location>
        <begin position="124"/>
        <end position="133"/>
    </location>
</feature>
<feature type="compositionally biased region" description="Polar residues" evidence="5">
    <location>
        <begin position="301"/>
        <end position="311"/>
    </location>
</feature>
<feature type="region of interest" description="Disordered" evidence="5">
    <location>
        <begin position="88"/>
        <end position="133"/>
    </location>
</feature>
<comment type="caution">
    <text evidence="6">The sequence shown here is derived from an EMBL/GenBank/DDBJ whole genome shotgun (WGS) entry which is preliminary data.</text>
</comment>
<protein>
    <recommendedName>
        <fullName evidence="4">Mediator of RNA polymerase II transcription subunit 20</fullName>
    </recommendedName>
    <alternativeName>
        <fullName evidence="4">Mediator complex subunit 20</fullName>
    </alternativeName>
</protein>
<evidence type="ECO:0000256" key="4">
    <source>
        <dbReference type="RuleBase" id="RU364152"/>
    </source>
</evidence>
<dbReference type="EMBL" id="JAPQKT010000009">
    <property type="protein sequence ID" value="KAJ5221467.1"/>
    <property type="molecule type" value="Genomic_DNA"/>
</dbReference>
<dbReference type="GO" id="GO:0006357">
    <property type="term" value="P:regulation of transcription by RNA polymerase II"/>
    <property type="evidence" value="ECO:0007669"/>
    <property type="project" value="InterPro"/>
</dbReference>
<evidence type="ECO:0000256" key="5">
    <source>
        <dbReference type="SAM" id="MobiDB-lite"/>
    </source>
</evidence>
<evidence type="ECO:0000256" key="1">
    <source>
        <dbReference type="ARBA" id="ARBA00004123"/>
    </source>
</evidence>
<keyword evidence="3 4" id="KW-0539">Nucleus</keyword>
<evidence type="ECO:0000256" key="2">
    <source>
        <dbReference type="ARBA" id="ARBA00010743"/>
    </source>
</evidence>
<dbReference type="GO" id="GO:0003712">
    <property type="term" value="F:transcription coregulator activity"/>
    <property type="evidence" value="ECO:0007669"/>
    <property type="project" value="InterPro"/>
</dbReference>
<dbReference type="OrthoDB" id="1854899at2759"/>
<gene>
    <name evidence="4" type="primary">MED20</name>
    <name evidence="6" type="ORF">N7469_010354</name>
</gene>
<evidence type="ECO:0000256" key="3">
    <source>
        <dbReference type="ARBA" id="ARBA00023242"/>
    </source>
</evidence>
<reference evidence="6" key="2">
    <citation type="journal article" date="2023" name="IMA Fungus">
        <title>Comparative genomic study of the Penicillium genus elucidates a diverse pangenome and 15 lateral gene transfer events.</title>
        <authorList>
            <person name="Petersen C."/>
            <person name="Sorensen T."/>
            <person name="Nielsen M.R."/>
            <person name="Sondergaard T.E."/>
            <person name="Sorensen J.L."/>
            <person name="Fitzpatrick D.A."/>
            <person name="Frisvad J.C."/>
            <person name="Nielsen K.L."/>
        </authorList>
    </citation>
    <scope>NUCLEOTIDE SEQUENCE</scope>
    <source>
        <strain evidence="6">IBT 23319</strain>
    </source>
</reference>
<feature type="region of interest" description="Disordered" evidence="5">
    <location>
        <begin position="297"/>
        <end position="336"/>
    </location>
</feature>
<sequence length="349" mass="37493">MPITGVYFIPAHPNATTALGNVTERLCSAFPDEELLPLGRWTLEQKLMRDTPGLLPASSNPNQRPSKPRYMQFLSLSHYNNHDFIYTSEPAEKPFHPPNAASPTPSATPAVGASPTPVPGGAGTTATGNSNDTTISPMVMTTVPHSSYTTLFQHFTYACQPFWCHRLTVGVQNGVFYDVGDFGVRLGDVRQTYPTNRVRGTVVEIEWRGSSVIDSLSRGDTPGSGNSNADADSGVDVSFPLSALEESDIDAELAATASLIREFWARLGIEGAREAILVPGVGSEIKERLLRIKNKGHITRGTGNSSGNDAETSLAALKTDSAGSAEDDPDPQAGADVARQYMEVLRFNR</sequence>
<organism evidence="6 7">
    <name type="scientific">Penicillium citrinum</name>
    <dbReference type="NCBI Taxonomy" id="5077"/>
    <lineage>
        <taxon>Eukaryota</taxon>
        <taxon>Fungi</taxon>
        <taxon>Dikarya</taxon>
        <taxon>Ascomycota</taxon>
        <taxon>Pezizomycotina</taxon>
        <taxon>Eurotiomycetes</taxon>
        <taxon>Eurotiomycetidae</taxon>
        <taxon>Eurotiales</taxon>
        <taxon>Aspergillaceae</taxon>
        <taxon>Penicillium</taxon>
    </lineage>
</organism>